<accession>A0A387ARH4</accession>
<feature type="transmembrane region" description="Helical" evidence="1">
    <location>
        <begin position="70"/>
        <end position="90"/>
    </location>
</feature>
<reference evidence="2 3" key="1">
    <citation type="submission" date="2018-09" db="EMBL/GenBank/DDBJ databases">
        <title>Genome sequencing of strain BHWM-4.</title>
        <authorList>
            <person name="Heo J."/>
            <person name="Kim S.-J."/>
            <person name="Kwon S.-W."/>
        </authorList>
    </citation>
    <scope>NUCLEOTIDE SEQUENCE [LARGE SCALE GENOMIC DNA]</scope>
    <source>
        <strain evidence="2 3">BHWM-4</strain>
    </source>
</reference>
<evidence type="ECO:0000256" key="1">
    <source>
        <dbReference type="SAM" id="Phobius"/>
    </source>
</evidence>
<protein>
    <recommendedName>
        <fullName evidence="4">Cell division protein</fullName>
    </recommendedName>
</protein>
<evidence type="ECO:0000313" key="3">
    <source>
        <dbReference type="Proteomes" id="UP000272003"/>
    </source>
</evidence>
<sequence>MNKLRKSWPYLTIVGVAIIVLLSQIVTGAYILGVDSIFHMNRFYDTMMQIKTGNWSYFISIYGFQQSGRIINALYGPLTAYVNGLLLLITGSWARFQIVSSLSIMIISGISMYRLALRTQIKRIYAVIVGISYMLSFLIMGWVVGMQFTGWGAALLPWLISAGFDMVDYQEIKVLKLALPMSVLLQTHMLSSLSGALALIPLFISGIIRCKDRWKMFRHAVYAVLLTLLLTANVWYGTFEISITNHALGVAPQLDMHEDSVALFGKNVFVLSPIYTVAFILVAIYFIKNFKKLTRDRKAIFITGMMFLWLSSVAFPWQTLDNMFPNISFLIQMPRRFVVIAFIFLLICMGIMINDAFVLQPLNKIKYALLIIGGCILIFNAGGTVLRGVNYFLSPGVVQNDYNVYFVTDDMNKLRKSLTSNNPKQAIQLVAKATPDYLPAQYHMTAYNYFDYHPYGSYFDEIINYQGNVQKSIKDNGHLLLTWRNSHHNGYKMQLPVVQYPSTHLILNGKHVDADDHTEIGSVIIRAKHGINRLEIYYHARLGLLISVWTTLIAWILLSLWISGMTGYKLIRKNKRSIS</sequence>
<dbReference type="RefSeq" id="WP_120784002.1">
    <property type="nucleotide sequence ID" value="NZ_CP032626.1"/>
</dbReference>
<gene>
    <name evidence="2" type="ORF">D7I45_01340</name>
</gene>
<feature type="transmembrane region" description="Helical" evidence="1">
    <location>
        <begin position="367"/>
        <end position="386"/>
    </location>
</feature>
<feature type="transmembrane region" description="Helical" evidence="1">
    <location>
        <begin position="268"/>
        <end position="287"/>
    </location>
</feature>
<feature type="transmembrane region" description="Helical" evidence="1">
    <location>
        <begin position="96"/>
        <end position="117"/>
    </location>
</feature>
<keyword evidence="3" id="KW-1185">Reference proteome</keyword>
<feature type="transmembrane region" description="Helical" evidence="1">
    <location>
        <begin position="542"/>
        <end position="568"/>
    </location>
</feature>
<name>A0A387ARH4_9LACO</name>
<organism evidence="2 3">
    <name type="scientific">Apilactobacillus bombintestini</name>
    <dbReference type="NCBI Taxonomy" id="2419772"/>
    <lineage>
        <taxon>Bacteria</taxon>
        <taxon>Bacillati</taxon>
        <taxon>Bacillota</taxon>
        <taxon>Bacilli</taxon>
        <taxon>Lactobacillales</taxon>
        <taxon>Lactobacillaceae</taxon>
        <taxon>Apilactobacillus</taxon>
    </lineage>
</organism>
<feature type="transmembrane region" description="Helical" evidence="1">
    <location>
        <begin position="124"/>
        <end position="145"/>
    </location>
</feature>
<feature type="transmembrane region" description="Helical" evidence="1">
    <location>
        <begin position="189"/>
        <end position="208"/>
    </location>
</feature>
<dbReference type="OrthoDB" id="2328595at2"/>
<feature type="transmembrane region" description="Helical" evidence="1">
    <location>
        <begin position="337"/>
        <end position="358"/>
    </location>
</feature>
<evidence type="ECO:0000313" key="2">
    <source>
        <dbReference type="EMBL" id="AYF92228.1"/>
    </source>
</evidence>
<feature type="transmembrane region" description="Helical" evidence="1">
    <location>
        <begin position="299"/>
        <end position="317"/>
    </location>
</feature>
<dbReference type="KEGG" id="abom:D7I45_01340"/>
<keyword evidence="1" id="KW-0812">Transmembrane</keyword>
<feature type="transmembrane region" description="Helical" evidence="1">
    <location>
        <begin position="220"/>
        <end position="238"/>
    </location>
</feature>
<dbReference type="AlphaFoldDB" id="A0A387ARH4"/>
<dbReference type="Proteomes" id="UP000272003">
    <property type="component" value="Chromosome"/>
</dbReference>
<keyword evidence="1" id="KW-1133">Transmembrane helix</keyword>
<feature type="transmembrane region" description="Helical" evidence="1">
    <location>
        <begin position="12"/>
        <end position="32"/>
    </location>
</feature>
<proteinExistence type="predicted"/>
<dbReference type="EMBL" id="CP032626">
    <property type="protein sequence ID" value="AYF92228.1"/>
    <property type="molecule type" value="Genomic_DNA"/>
</dbReference>
<evidence type="ECO:0008006" key="4">
    <source>
        <dbReference type="Google" id="ProtNLM"/>
    </source>
</evidence>
<keyword evidence="1" id="KW-0472">Membrane</keyword>